<reference evidence="1" key="1">
    <citation type="journal article" date="2015" name="Nature">
        <title>Complex archaea that bridge the gap between prokaryotes and eukaryotes.</title>
        <authorList>
            <person name="Spang A."/>
            <person name="Saw J.H."/>
            <person name="Jorgensen S.L."/>
            <person name="Zaremba-Niedzwiedzka K."/>
            <person name="Martijn J."/>
            <person name="Lind A.E."/>
            <person name="van Eijk R."/>
            <person name="Schleper C."/>
            <person name="Guy L."/>
            <person name="Ettema T.J."/>
        </authorList>
    </citation>
    <scope>NUCLEOTIDE SEQUENCE</scope>
</reference>
<gene>
    <name evidence="1" type="ORF">LCGC14_1435770</name>
</gene>
<protein>
    <submittedName>
        <fullName evidence="1">Uncharacterized protein</fullName>
    </submittedName>
</protein>
<evidence type="ECO:0000313" key="1">
    <source>
        <dbReference type="EMBL" id="KKM70929.1"/>
    </source>
</evidence>
<sequence length="495" mass="59541">MTLFNLKGSRESTSSHSEVYKDVVIEYFSYKGFIPFENSSVEGCLSDLIFKNDIYFDVEIHVEVKDTEFSINNKKDREEFNDYFLLFLRTEKQKRFKFYIFTKKIRNIKMHKEIFEKYKIESICEKIENDLTSDDLQFFKSVDNEDKKDFFCSTTLIQADIDDLKKTIALESGKYPEDDIYSKYKYHKDEVNVVDKNEILISNLKEIKNLKFIWSAETEITSEREVRDLVAHPPPYTIYENKIISIYPFLDYNVLTKIVDTTNIEKIRVKDWLNDENERKVIIGLLNRMCVKYCQLIGLFRKSGEFIFYFPDVFQKESIKEPWEIREPQLGKIEFKKRKSHRIIFKKFFKDTLNSYYLHPAVNFEVLYFDKKLFFAFIPKKVFTKDGRNEVHSKRAKKLDGFFRNPLFSRNRNLLLEQLFWAYVLFLSPYLRQKRINHPNKKSQEIEFHILEILKFIGNEYFTTIISNNSPDINENELQEENLDNIFKYITRDDN</sequence>
<comment type="caution">
    <text evidence="1">The sequence shown here is derived from an EMBL/GenBank/DDBJ whole genome shotgun (WGS) entry which is preliminary data.</text>
</comment>
<proteinExistence type="predicted"/>
<dbReference type="AlphaFoldDB" id="A0A0F9JM86"/>
<organism evidence="1">
    <name type="scientific">marine sediment metagenome</name>
    <dbReference type="NCBI Taxonomy" id="412755"/>
    <lineage>
        <taxon>unclassified sequences</taxon>
        <taxon>metagenomes</taxon>
        <taxon>ecological metagenomes</taxon>
    </lineage>
</organism>
<name>A0A0F9JM86_9ZZZZ</name>
<accession>A0A0F9JM86</accession>
<dbReference type="EMBL" id="LAZR01009724">
    <property type="protein sequence ID" value="KKM70929.1"/>
    <property type="molecule type" value="Genomic_DNA"/>
</dbReference>